<accession>A0A7G7MQI7</accession>
<evidence type="ECO:0000313" key="2">
    <source>
        <dbReference type="EMBL" id="QNG55048.1"/>
    </source>
</evidence>
<dbReference type="RefSeq" id="WP_185721846.1">
    <property type="nucleotide sequence ID" value="NZ_BAAAWI010000001.1"/>
</dbReference>
<proteinExistence type="predicted"/>
<dbReference type="EMBL" id="CP060131">
    <property type="protein sequence ID" value="QNG55048.1"/>
    <property type="molecule type" value="Genomic_DNA"/>
</dbReference>
<keyword evidence="2" id="KW-0808">Transferase</keyword>
<name>A0A7G7MQI7_9PSEU</name>
<gene>
    <name evidence="2" type="ORF">H6H00_14970</name>
</gene>
<dbReference type="KEGG" id="ppel:H6H00_14970"/>
<dbReference type="Proteomes" id="UP000515728">
    <property type="component" value="Chromosome"/>
</dbReference>
<keyword evidence="3" id="KW-1185">Reference proteome</keyword>
<reference evidence="2 3" key="1">
    <citation type="submission" date="2020-08" db="EMBL/GenBank/DDBJ databases">
        <authorList>
            <person name="Mo P."/>
        </authorList>
    </citation>
    <scope>NUCLEOTIDE SEQUENCE [LARGE SCALE GENOMIC DNA]</scope>
    <source>
        <strain evidence="2 3">CGMCC 4.1532</strain>
    </source>
</reference>
<sequence length="414" mass="44518">MTPRSTPPRVGLFGLLGGGNIGNDGSMEAVLAHLRAERPDAVLDCFCSGPEHVTEHYGVPATPMHQWASYRLERRGPAAAALKALGKVVDAGRTLAWVRRHDAVVVPGTGVLEATLPVRPWGFPYALFLLCLSGRLTGTRVALLDVGAEVIDSATTRAMVRWAARLAHHRSFRDEHSRRVVRDMGVDVRGDEVGADLTFALPLAVAPAGPTGIVGVGLMAWSGGSGDRRRAQEIHDSYLATMTDFVGRLVDDGRRVRLFVGDALDDAVVARVLADLRADRPGRELSVEAGSIRSLDDLVRQMSDVDTVVATRYHNIVAALRLGKPTLALSYSPKSDAVMAEMGLAEFCHPAHFPDPDRLAAQFAELEARREQLGRVVAARAAAAADRLHRQLSGLCRDLLGERPAAVPRIDSAA</sequence>
<dbReference type="GO" id="GO:0016740">
    <property type="term" value="F:transferase activity"/>
    <property type="evidence" value="ECO:0007669"/>
    <property type="project" value="UniProtKB-KW"/>
</dbReference>
<dbReference type="InterPro" id="IPR007345">
    <property type="entry name" value="Polysacch_pyruvyl_Trfase"/>
</dbReference>
<protein>
    <submittedName>
        <fullName evidence="2">Polysaccharide pyruvyl transferase family protein</fullName>
    </submittedName>
</protein>
<feature type="domain" description="Polysaccharide pyruvyl transferase" evidence="1">
    <location>
        <begin position="20"/>
        <end position="333"/>
    </location>
</feature>
<evidence type="ECO:0000259" key="1">
    <source>
        <dbReference type="Pfam" id="PF04230"/>
    </source>
</evidence>
<dbReference type="PANTHER" id="PTHR36836:SF1">
    <property type="entry name" value="COLANIC ACID BIOSYNTHESIS PROTEIN WCAK"/>
    <property type="match status" value="1"/>
</dbReference>
<dbReference type="PANTHER" id="PTHR36836">
    <property type="entry name" value="COLANIC ACID BIOSYNTHESIS PROTEIN WCAK"/>
    <property type="match status" value="1"/>
</dbReference>
<dbReference type="Pfam" id="PF04230">
    <property type="entry name" value="PS_pyruv_trans"/>
    <property type="match status" value="1"/>
</dbReference>
<organism evidence="2 3">
    <name type="scientific">Pseudonocardia petroleophila</name>
    <dbReference type="NCBI Taxonomy" id="37331"/>
    <lineage>
        <taxon>Bacteria</taxon>
        <taxon>Bacillati</taxon>
        <taxon>Actinomycetota</taxon>
        <taxon>Actinomycetes</taxon>
        <taxon>Pseudonocardiales</taxon>
        <taxon>Pseudonocardiaceae</taxon>
        <taxon>Pseudonocardia</taxon>
    </lineage>
</organism>
<dbReference type="AlphaFoldDB" id="A0A7G7MQI7"/>
<evidence type="ECO:0000313" key="3">
    <source>
        <dbReference type="Proteomes" id="UP000515728"/>
    </source>
</evidence>